<organism evidence="1 2">
    <name type="scientific">Primorskyibacter sedentarius</name>
    <dbReference type="NCBI Taxonomy" id="745311"/>
    <lineage>
        <taxon>Bacteria</taxon>
        <taxon>Pseudomonadati</taxon>
        <taxon>Pseudomonadota</taxon>
        <taxon>Alphaproteobacteria</taxon>
        <taxon>Rhodobacterales</taxon>
        <taxon>Roseobacteraceae</taxon>
        <taxon>Primorskyibacter</taxon>
    </lineage>
</organism>
<dbReference type="Pfam" id="PF05159">
    <property type="entry name" value="Capsule_synth"/>
    <property type="match status" value="1"/>
</dbReference>
<dbReference type="GO" id="GO:0000271">
    <property type="term" value="P:polysaccharide biosynthetic process"/>
    <property type="evidence" value="ECO:0007669"/>
    <property type="project" value="InterPro"/>
</dbReference>
<reference evidence="1 2" key="1">
    <citation type="submission" date="2019-03" db="EMBL/GenBank/DDBJ databases">
        <title>Genomic Encyclopedia of Type Strains, Phase IV (KMG-IV): sequencing the most valuable type-strain genomes for metagenomic binning, comparative biology and taxonomic classification.</title>
        <authorList>
            <person name="Goeker M."/>
        </authorList>
    </citation>
    <scope>NUCLEOTIDE SEQUENCE [LARGE SCALE GENOMIC DNA]</scope>
    <source>
        <strain evidence="1 2">DSM 104836</strain>
    </source>
</reference>
<proteinExistence type="predicted"/>
<sequence>MHINVHLPWWVRNLPEQSRFLEGQRFFNHLVDALMKDPDIVLTVSKKPVRAQFYGPETYCLNHHRSFTRKRNLNVKDAYLRGFFYVDQKGYSGWSEIASRTFDPAAIDGDAARAYFLNKLWKPFLQPGKSKYPQPDTTPKLPEEFVLVPLQVPGDQVLKLAFFSQERLLKTLIDQPKLPVVIKLHPVAQKDHPDYCETIKGLHDPDKGVFVVDGHLHRMIEAARAVVCTNSGAGLEAILLNRPVITCGKTDYHHLADVVRNPSDLWPTIMKATPPAEDIMHRYAKWFFGEMLIDTHQSPEIWVAEVMRRIRASGN</sequence>
<evidence type="ECO:0000313" key="2">
    <source>
        <dbReference type="Proteomes" id="UP000295696"/>
    </source>
</evidence>
<protein>
    <submittedName>
        <fullName evidence="1">Capsular polysaccharide biosynthesis protein</fullName>
    </submittedName>
</protein>
<name>A0A4R3JM26_9RHOB</name>
<comment type="caution">
    <text evidence="1">The sequence shown here is derived from an EMBL/GenBank/DDBJ whole genome shotgun (WGS) entry which is preliminary data.</text>
</comment>
<dbReference type="Gene3D" id="3.40.50.12580">
    <property type="match status" value="1"/>
</dbReference>
<dbReference type="EMBL" id="SLZU01000002">
    <property type="protein sequence ID" value="TCS66508.1"/>
    <property type="molecule type" value="Genomic_DNA"/>
</dbReference>
<dbReference type="AlphaFoldDB" id="A0A4R3JM26"/>
<dbReference type="InterPro" id="IPR043148">
    <property type="entry name" value="TagF_C"/>
</dbReference>
<evidence type="ECO:0000313" key="1">
    <source>
        <dbReference type="EMBL" id="TCS66508.1"/>
    </source>
</evidence>
<dbReference type="GO" id="GO:0015774">
    <property type="term" value="P:polysaccharide transport"/>
    <property type="evidence" value="ECO:0007669"/>
    <property type="project" value="InterPro"/>
</dbReference>
<dbReference type="OrthoDB" id="6713140at2"/>
<keyword evidence="2" id="KW-1185">Reference proteome</keyword>
<dbReference type="SUPFAM" id="SSF53756">
    <property type="entry name" value="UDP-Glycosyltransferase/glycogen phosphorylase"/>
    <property type="match status" value="1"/>
</dbReference>
<gene>
    <name evidence="1" type="ORF">EDD52_102325</name>
</gene>
<dbReference type="Proteomes" id="UP000295696">
    <property type="component" value="Unassembled WGS sequence"/>
</dbReference>
<accession>A0A4R3JM26</accession>
<dbReference type="InterPro" id="IPR007833">
    <property type="entry name" value="Capsule_polysaccharide_synth"/>
</dbReference>